<dbReference type="InterPro" id="IPR003488">
    <property type="entry name" value="DprA"/>
</dbReference>
<gene>
    <name evidence="4" type="primary">dprA</name>
    <name evidence="4" type="ORF">H9638_15810</name>
</gene>
<dbReference type="NCBIfam" id="TIGR00732">
    <property type="entry name" value="dprA"/>
    <property type="match status" value="1"/>
</dbReference>
<feature type="compositionally biased region" description="Low complexity" evidence="2">
    <location>
        <begin position="326"/>
        <end position="336"/>
    </location>
</feature>
<accession>A0ABR8YM08</accession>
<evidence type="ECO:0000313" key="4">
    <source>
        <dbReference type="EMBL" id="MBD8045277.1"/>
    </source>
</evidence>
<evidence type="ECO:0000256" key="1">
    <source>
        <dbReference type="ARBA" id="ARBA00006525"/>
    </source>
</evidence>
<keyword evidence="5" id="KW-1185">Reference proteome</keyword>
<comment type="caution">
    <text evidence="4">The sequence shown here is derived from an EMBL/GenBank/DDBJ whole genome shotgun (WGS) entry which is preliminary data.</text>
</comment>
<protein>
    <submittedName>
        <fullName evidence="4">DNA-protecting protein DprA</fullName>
    </submittedName>
</protein>
<dbReference type="Gene3D" id="3.40.50.450">
    <property type="match status" value="1"/>
</dbReference>
<proteinExistence type="inferred from homology"/>
<dbReference type="EMBL" id="JACSQC010000009">
    <property type="protein sequence ID" value="MBD8045277.1"/>
    <property type="molecule type" value="Genomic_DNA"/>
</dbReference>
<feature type="domain" description="Smf/DprA SLOG" evidence="3">
    <location>
        <begin position="102"/>
        <end position="322"/>
    </location>
</feature>
<dbReference type="Pfam" id="PF02481">
    <property type="entry name" value="DNA_processg_A"/>
    <property type="match status" value="1"/>
</dbReference>
<evidence type="ECO:0000313" key="5">
    <source>
        <dbReference type="Proteomes" id="UP000652763"/>
    </source>
</evidence>
<feature type="region of interest" description="Disordered" evidence="2">
    <location>
        <begin position="326"/>
        <end position="350"/>
    </location>
</feature>
<name>A0ABR8YM08_9MICC</name>
<organism evidence="4 5">
    <name type="scientific">Arthrobacter pullicola</name>
    <dbReference type="NCBI Taxonomy" id="2762224"/>
    <lineage>
        <taxon>Bacteria</taxon>
        <taxon>Bacillati</taxon>
        <taxon>Actinomycetota</taxon>
        <taxon>Actinomycetes</taxon>
        <taxon>Micrococcales</taxon>
        <taxon>Micrococcaceae</taxon>
        <taxon>Arthrobacter</taxon>
    </lineage>
</organism>
<evidence type="ECO:0000259" key="3">
    <source>
        <dbReference type="Pfam" id="PF02481"/>
    </source>
</evidence>
<evidence type="ECO:0000256" key="2">
    <source>
        <dbReference type="SAM" id="MobiDB-lite"/>
    </source>
</evidence>
<sequence>MNAAVPGILLARAALSRLIEPSDTVGQALVMAVGPEAAARIASGRQMPGAADRRGLSALLEENGIRGSEQTLNEALGRWRPRAAGLAPERDLATVSRFGGTLLVPEDHRWPGALDELGLGTPFCLWTRGGTAIPPAAQCVAVVGSRDATAYGLSVTGDLAAGLVQRGRTVISGGAYGIDAQAHRSALAVSGREPEPGEPAQIPTLAVLAGGIDRFYPAGNEDLLRAVVDRGLILSEVPPGSAPTRWRFLQRNRLIAALSAATIVVEARWRSGALNTAHHAAGLGRGVGAVPGPVYSANSAGCHRLLRDGSAVCVTDAAEVVELSDPLGLPSAEPAGPGAGPIENRPDKRADHDGLAVEDILLLDALPLRTGSPVEKLAMVAGLGLPAVRAGLARLELEGLARRSNTGAWQRARRSGPGR</sequence>
<dbReference type="InterPro" id="IPR057666">
    <property type="entry name" value="DrpA_SLOG"/>
</dbReference>
<comment type="similarity">
    <text evidence="1">Belongs to the DprA/Smf family.</text>
</comment>
<dbReference type="PANTHER" id="PTHR43022">
    <property type="entry name" value="PROTEIN SMF"/>
    <property type="match status" value="1"/>
</dbReference>
<reference evidence="4 5" key="1">
    <citation type="submission" date="2020-08" db="EMBL/GenBank/DDBJ databases">
        <title>A Genomic Blueprint of the Chicken Gut Microbiome.</title>
        <authorList>
            <person name="Gilroy R."/>
            <person name="Ravi A."/>
            <person name="Getino M."/>
            <person name="Pursley I."/>
            <person name="Horton D.L."/>
            <person name="Alikhan N.-F."/>
            <person name="Baker D."/>
            <person name="Gharbi K."/>
            <person name="Hall N."/>
            <person name="Watson M."/>
            <person name="Adriaenssens E.M."/>
            <person name="Foster-Nyarko E."/>
            <person name="Jarju S."/>
            <person name="Secka A."/>
            <person name="Antonio M."/>
            <person name="Oren A."/>
            <person name="Chaudhuri R."/>
            <person name="La Ragione R.M."/>
            <person name="Hildebrand F."/>
            <person name="Pallen M.J."/>
        </authorList>
    </citation>
    <scope>NUCLEOTIDE SEQUENCE [LARGE SCALE GENOMIC DNA]</scope>
    <source>
        <strain evidence="4 5">Sa2BUA2</strain>
    </source>
</reference>
<dbReference type="SUPFAM" id="SSF102405">
    <property type="entry name" value="MCP/YpsA-like"/>
    <property type="match status" value="1"/>
</dbReference>
<dbReference type="Proteomes" id="UP000652763">
    <property type="component" value="Unassembled WGS sequence"/>
</dbReference>
<dbReference type="PANTHER" id="PTHR43022:SF1">
    <property type="entry name" value="PROTEIN SMF"/>
    <property type="match status" value="1"/>
</dbReference>
<dbReference type="RefSeq" id="WP_191749030.1">
    <property type="nucleotide sequence ID" value="NZ_JACSQC010000009.1"/>
</dbReference>